<comment type="caution">
    <text evidence="2">The sequence shown here is derived from an EMBL/GenBank/DDBJ whole genome shotgun (WGS) entry which is preliminary data.</text>
</comment>
<protein>
    <submittedName>
        <fullName evidence="2">Uncharacterized protein</fullName>
    </submittedName>
</protein>
<name>A0A226DV70_FOLCA</name>
<feature type="non-terminal residue" evidence="2">
    <location>
        <position position="1"/>
    </location>
</feature>
<gene>
    <name evidence="2" type="ORF">Fcan01_16225</name>
</gene>
<evidence type="ECO:0000313" key="2">
    <source>
        <dbReference type="EMBL" id="OXA49109.1"/>
    </source>
</evidence>
<dbReference type="EMBL" id="LNIX01000011">
    <property type="protein sequence ID" value="OXA49109.1"/>
    <property type="molecule type" value="Genomic_DNA"/>
</dbReference>
<reference evidence="2 3" key="1">
    <citation type="submission" date="2015-12" db="EMBL/GenBank/DDBJ databases">
        <title>The genome of Folsomia candida.</title>
        <authorList>
            <person name="Faddeeva A."/>
            <person name="Derks M.F."/>
            <person name="Anvar Y."/>
            <person name="Smit S."/>
            <person name="Van Straalen N."/>
            <person name="Roelofs D."/>
        </authorList>
    </citation>
    <scope>NUCLEOTIDE SEQUENCE [LARGE SCALE GENOMIC DNA]</scope>
    <source>
        <strain evidence="2 3">VU population</strain>
        <tissue evidence="2">Whole body</tissue>
    </source>
</reference>
<dbReference type="AlphaFoldDB" id="A0A226DV70"/>
<evidence type="ECO:0000256" key="1">
    <source>
        <dbReference type="SAM" id="SignalP"/>
    </source>
</evidence>
<evidence type="ECO:0000313" key="3">
    <source>
        <dbReference type="Proteomes" id="UP000198287"/>
    </source>
</evidence>
<accession>A0A226DV70</accession>
<feature type="chain" id="PRO_5013393546" evidence="1">
    <location>
        <begin position="23"/>
        <end position="192"/>
    </location>
</feature>
<organism evidence="2 3">
    <name type="scientific">Folsomia candida</name>
    <name type="common">Springtail</name>
    <dbReference type="NCBI Taxonomy" id="158441"/>
    <lineage>
        <taxon>Eukaryota</taxon>
        <taxon>Metazoa</taxon>
        <taxon>Ecdysozoa</taxon>
        <taxon>Arthropoda</taxon>
        <taxon>Hexapoda</taxon>
        <taxon>Collembola</taxon>
        <taxon>Entomobryomorpha</taxon>
        <taxon>Isotomoidea</taxon>
        <taxon>Isotomidae</taxon>
        <taxon>Proisotominae</taxon>
        <taxon>Folsomia</taxon>
    </lineage>
</organism>
<feature type="signal peptide" evidence="1">
    <location>
        <begin position="1"/>
        <end position="22"/>
    </location>
</feature>
<dbReference type="Proteomes" id="UP000198287">
    <property type="component" value="Unassembled WGS sequence"/>
</dbReference>
<keyword evidence="1" id="KW-0732">Signal</keyword>
<sequence>HGFHATLITLGTLLCTAVSVNSQSCILSGCGSSPLRCGPNSTIPSCNFNTGQCYCLDYQCDNLDNNCSSTACGVLEKGQCVLDVADCDLAVNQADIQRFDNICGNLGSAYFALSCSAAGQCRCGKKIDGCRTNADCTCLAWGEDTCDTASRTCRGVCECSSDSDCAGVVCPADKKNGEMWLLQLVNSSKLLL</sequence>
<proteinExistence type="predicted"/>
<keyword evidence="3" id="KW-1185">Reference proteome</keyword>